<protein>
    <submittedName>
        <fullName evidence="1">Uncharacterized protein</fullName>
    </submittedName>
</protein>
<organism evidence="1 2">
    <name type="scientific">Armillaria gallica</name>
    <name type="common">Bulbous honey fungus</name>
    <name type="synonym">Armillaria bulbosa</name>
    <dbReference type="NCBI Taxonomy" id="47427"/>
    <lineage>
        <taxon>Eukaryota</taxon>
        <taxon>Fungi</taxon>
        <taxon>Dikarya</taxon>
        <taxon>Basidiomycota</taxon>
        <taxon>Agaricomycotina</taxon>
        <taxon>Agaricomycetes</taxon>
        <taxon>Agaricomycetidae</taxon>
        <taxon>Agaricales</taxon>
        <taxon>Marasmiineae</taxon>
        <taxon>Physalacriaceae</taxon>
        <taxon>Armillaria</taxon>
    </lineage>
</organism>
<keyword evidence="2" id="KW-1185">Reference proteome</keyword>
<proteinExistence type="predicted"/>
<dbReference type="AlphaFoldDB" id="A0A2H3E977"/>
<evidence type="ECO:0000313" key="2">
    <source>
        <dbReference type="Proteomes" id="UP000217790"/>
    </source>
</evidence>
<name>A0A2H3E977_ARMGA</name>
<dbReference type="Proteomes" id="UP000217790">
    <property type="component" value="Unassembled WGS sequence"/>
</dbReference>
<gene>
    <name evidence="1" type="ORF">ARMGADRAFT_1028397</name>
</gene>
<reference evidence="2" key="1">
    <citation type="journal article" date="2017" name="Nat. Ecol. Evol.">
        <title>Genome expansion and lineage-specific genetic innovations in the forest pathogenic fungi Armillaria.</title>
        <authorList>
            <person name="Sipos G."/>
            <person name="Prasanna A.N."/>
            <person name="Walter M.C."/>
            <person name="O'Connor E."/>
            <person name="Balint B."/>
            <person name="Krizsan K."/>
            <person name="Kiss B."/>
            <person name="Hess J."/>
            <person name="Varga T."/>
            <person name="Slot J."/>
            <person name="Riley R."/>
            <person name="Boka B."/>
            <person name="Rigling D."/>
            <person name="Barry K."/>
            <person name="Lee J."/>
            <person name="Mihaltcheva S."/>
            <person name="LaButti K."/>
            <person name="Lipzen A."/>
            <person name="Waldron R."/>
            <person name="Moloney N.M."/>
            <person name="Sperisen C."/>
            <person name="Kredics L."/>
            <person name="Vagvoelgyi C."/>
            <person name="Patrignani A."/>
            <person name="Fitzpatrick D."/>
            <person name="Nagy I."/>
            <person name="Doyle S."/>
            <person name="Anderson J.B."/>
            <person name="Grigoriev I.V."/>
            <person name="Gueldener U."/>
            <person name="Muensterkoetter M."/>
            <person name="Nagy L.G."/>
        </authorList>
    </citation>
    <scope>NUCLEOTIDE SEQUENCE [LARGE SCALE GENOMIC DNA]</scope>
    <source>
        <strain evidence="2">Ar21-2</strain>
    </source>
</reference>
<evidence type="ECO:0000313" key="1">
    <source>
        <dbReference type="EMBL" id="PBK96206.1"/>
    </source>
</evidence>
<sequence length="193" mass="21403">MSPVDLSPGRLGWARGTSDWFLDRWCRLWCELSVLDRLVPVDMTGIVTVCLCNGRGVSSREIGTEWNNEVIPEVIRIEGHGCSSRAPDVPITIDMTGDGGNGAVWVASTQLVLDASLVDCKDAVDWCHSSRYGCMDMVHLWLEWDVIGYWEFIPWCCCVKPDSKDDGESKKKSAGYQGAGYDDSIVVLHEGSR</sequence>
<dbReference type="InParanoid" id="A0A2H3E977"/>
<accession>A0A2H3E977</accession>
<dbReference type="EMBL" id="KZ293651">
    <property type="protein sequence ID" value="PBK96206.1"/>
    <property type="molecule type" value="Genomic_DNA"/>
</dbReference>